<comment type="catalytic activity">
    <reaction evidence="10">
        <text>ATP + H2O = ADP + phosphate + H(+)</text>
        <dbReference type="Rhea" id="RHEA:13065"/>
        <dbReference type="ChEBI" id="CHEBI:15377"/>
        <dbReference type="ChEBI" id="CHEBI:15378"/>
        <dbReference type="ChEBI" id="CHEBI:30616"/>
        <dbReference type="ChEBI" id="CHEBI:43474"/>
        <dbReference type="ChEBI" id="CHEBI:456216"/>
        <dbReference type="EC" id="5.6.2.4"/>
    </reaction>
</comment>
<evidence type="ECO:0000256" key="9">
    <source>
        <dbReference type="ARBA" id="ARBA00034808"/>
    </source>
</evidence>
<keyword evidence="2 11" id="KW-0547">Nucleotide-binding</keyword>
<dbReference type="CDD" id="cd17932">
    <property type="entry name" value="DEXQc_UvrD"/>
    <property type="match status" value="1"/>
</dbReference>
<dbReference type="InterPro" id="IPR014016">
    <property type="entry name" value="UvrD-like_ATP-bd"/>
</dbReference>
<dbReference type="GO" id="GO:0016887">
    <property type="term" value="F:ATP hydrolysis activity"/>
    <property type="evidence" value="ECO:0007669"/>
    <property type="project" value="RHEA"/>
</dbReference>
<keyword evidence="3 11" id="KW-0378">Hydrolase</keyword>
<dbReference type="Pfam" id="PF13361">
    <property type="entry name" value="UvrD_C"/>
    <property type="match status" value="1"/>
</dbReference>
<evidence type="ECO:0000259" key="12">
    <source>
        <dbReference type="PROSITE" id="PS51198"/>
    </source>
</evidence>
<dbReference type="Gene3D" id="1.10.10.160">
    <property type="match status" value="1"/>
</dbReference>
<dbReference type="PANTHER" id="PTHR11070:SF2">
    <property type="entry name" value="ATP-DEPENDENT DNA HELICASE SRS2"/>
    <property type="match status" value="1"/>
</dbReference>
<dbReference type="InterPro" id="IPR000212">
    <property type="entry name" value="DNA_helicase_UvrD/REP"/>
</dbReference>
<evidence type="ECO:0000313" key="14">
    <source>
        <dbReference type="EMBL" id="TVY12441.1"/>
    </source>
</evidence>
<dbReference type="SUPFAM" id="SSF52540">
    <property type="entry name" value="P-loop containing nucleoside triphosphate hydrolases"/>
    <property type="match status" value="1"/>
</dbReference>
<dbReference type="GO" id="GO:0005524">
    <property type="term" value="F:ATP binding"/>
    <property type="evidence" value="ECO:0007669"/>
    <property type="project" value="UniProtKB-UniRule"/>
</dbReference>
<evidence type="ECO:0000313" key="15">
    <source>
        <dbReference type="Proteomes" id="UP000320078"/>
    </source>
</evidence>
<gene>
    <name evidence="14" type="primary">uvrD</name>
    <name evidence="14" type="ORF">MDPP_0057</name>
</gene>
<dbReference type="PANTHER" id="PTHR11070">
    <property type="entry name" value="UVRD / RECB / PCRA DNA HELICASE FAMILY MEMBER"/>
    <property type="match status" value="1"/>
</dbReference>
<evidence type="ECO:0000256" key="1">
    <source>
        <dbReference type="ARBA" id="ARBA00009922"/>
    </source>
</evidence>
<dbReference type="InterPro" id="IPR013986">
    <property type="entry name" value="DExx_box_DNA_helicase_dom_sf"/>
</dbReference>
<dbReference type="Proteomes" id="UP000320078">
    <property type="component" value="Unassembled WGS sequence"/>
</dbReference>
<evidence type="ECO:0000256" key="7">
    <source>
        <dbReference type="ARBA" id="ARBA00023235"/>
    </source>
</evidence>
<comment type="caution">
    <text evidence="14">The sequence shown here is derived from an EMBL/GenBank/DDBJ whole genome shotgun (WGS) entry which is preliminary data.</text>
</comment>
<dbReference type="PROSITE" id="PS51217">
    <property type="entry name" value="UVRD_HELICASE_CTER"/>
    <property type="match status" value="1"/>
</dbReference>
<keyword evidence="7" id="KW-0413">Isomerase</keyword>
<dbReference type="GO" id="GO:0003677">
    <property type="term" value="F:DNA binding"/>
    <property type="evidence" value="ECO:0007669"/>
    <property type="project" value="UniProtKB-KW"/>
</dbReference>
<evidence type="ECO:0000256" key="2">
    <source>
        <dbReference type="ARBA" id="ARBA00022741"/>
    </source>
</evidence>
<dbReference type="OrthoDB" id="9810135at2"/>
<dbReference type="InterPro" id="IPR027417">
    <property type="entry name" value="P-loop_NTPase"/>
</dbReference>
<dbReference type="GO" id="GO:0043138">
    <property type="term" value="F:3'-5' DNA helicase activity"/>
    <property type="evidence" value="ECO:0007669"/>
    <property type="project" value="UniProtKB-EC"/>
</dbReference>
<dbReference type="PROSITE" id="PS51198">
    <property type="entry name" value="UVRD_HELICASE_ATP_BIND"/>
    <property type="match status" value="1"/>
</dbReference>
<accession>A0A559KJY6</accession>
<keyword evidence="5 11" id="KW-0067">ATP-binding</keyword>
<evidence type="ECO:0000256" key="6">
    <source>
        <dbReference type="ARBA" id="ARBA00023125"/>
    </source>
</evidence>
<evidence type="ECO:0000256" key="11">
    <source>
        <dbReference type="PROSITE-ProRule" id="PRU00560"/>
    </source>
</evidence>
<dbReference type="EC" id="5.6.2.4" evidence="9"/>
<sequence>MLDKKYFKKLNAEQLKAITYKGSLYVLSGAGTGKTTTLTTKIAYLIEELKIATQSILAITFTNNAVVEMKEYLKKFLNVSDLSCLTICTFHSLCYQILKSHIHLLNLNFSSSFSIIDESDQKKIIKEIIKKQNIDSDLFQISDLKHYISIRKIANEEKKIKEEFKSIDNELSFEKILQYNYHKIKIIYKNYQTILEENNLIDFDDLLIYAYQLLNNCPDVRNFYQKKFSHILVDEFQDIDLLQYQIIKKIGQTKEHEIFVVGDPNQNIYSFRGSKSFYSTLFQRDFQTPVYKLKQNYRSTVNILEKANLLISYNYQNQDDIFKNELQSYNKNIQQPVIYHNFSDSYLESKFVAKTIQKLMAQEQYKYNDFGILYRINALSQDIENQLILYGIPYRIKNATNFFSKKEIKDFISYLKILLEPEQDFYLKRILNVPKRQIGLKTINFLEDFAKENNISLLKAMQHISNSNSSNFKKKIDFFLTIFSKLQKIFNDSSKCYLSNVIYLIDDVIGYSRYLDKKKQNTEQKQEIENKKTLIQKLQDFFQQEELQTEGNFYEKLSFLLDKIILNIDNEEDKNHNQKVTLSTIHKTKGLEYCVVFAIGWENRIFSFDDTIENLFSDRNKDMEEERRLAYVAITRAKELLYISSAKKRNLFGKTLFSEPISFVQEMNLIPTSLKVRNLFVSNKISNFTHTNFYKIGDKVKHKLFNRGVVVSISKDIITIAFDKPYGIKKIFIKHPSLKKI</sequence>
<keyword evidence="6" id="KW-0238">DNA-binding</keyword>
<keyword evidence="15" id="KW-1185">Reference proteome</keyword>
<evidence type="ECO:0000256" key="8">
    <source>
        <dbReference type="ARBA" id="ARBA00034617"/>
    </source>
</evidence>
<name>A0A559KJY6_9MOLU</name>
<dbReference type="AlphaFoldDB" id="A0A559KJY6"/>
<feature type="binding site" evidence="11">
    <location>
        <begin position="28"/>
        <end position="35"/>
    </location>
    <ligand>
        <name>ATP</name>
        <dbReference type="ChEBI" id="CHEBI:30616"/>
    </ligand>
</feature>
<keyword evidence="4 11" id="KW-0347">Helicase</keyword>
<evidence type="ECO:0000256" key="4">
    <source>
        <dbReference type="ARBA" id="ARBA00022806"/>
    </source>
</evidence>
<dbReference type="RefSeq" id="WP_144658210.1">
    <property type="nucleotide sequence ID" value="NZ_VIAE01000001.1"/>
</dbReference>
<dbReference type="Pfam" id="PF00580">
    <property type="entry name" value="UvrD-helicase"/>
    <property type="match status" value="1"/>
</dbReference>
<reference evidence="14 15" key="1">
    <citation type="submission" date="2019-06" db="EMBL/GenBank/DDBJ databases">
        <title>Draft Genome Sequence of Candidatus Phytoplasma pini-Related Strain MDPP: A Resource for Comparative Genomics of Gymnosperm-infecting Phytoplasmas.</title>
        <authorList>
            <person name="Cai W."/>
            <person name="Costanzo S."/>
            <person name="Shao J."/>
            <person name="Zhao Y."/>
            <person name="Davis R."/>
        </authorList>
    </citation>
    <scope>NUCLEOTIDE SEQUENCE [LARGE SCALE GENOMIC DNA]</scope>
    <source>
        <strain evidence="14 15">MDPP</strain>
    </source>
</reference>
<protein>
    <recommendedName>
        <fullName evidence="9">DNA 3'-5' helicase</fullName>
        <ecNumber evidence="9">5.6.2.4</ecNumber>
    </recommendedName>
</protein>
<dbReference type="InterPro" id="IPR014017">
    <property type="entry name" value="DNA_helicase_UvrD-like_C"/>
</dbReference>
<feature type="domain" description="UvrD-like helicase C-terminal" evidence="13">
    <location>
        <begin position="301"/>
        <end position="590"/>
    </location>
</feature>
<organism evidence="14 15">
    <name type="scientific">Candidatus Phytoplasma pini</name>
    <dbReference type="NCBI Taxonomy" id="267362"/>
    <lineage>
        <taxon>Bacteria</taxon>
        <taxon>Bacillati</taxon>
        <taxon>Mycoplasmatota</taxon>
        <taxon>Mollicutes</taxon>
        <taxon>Acholeplasmatales</taxon>
        <taxon>Acholeplasmataceae</taxon>
        <taxon>Candidatus Phytoplasma</taxon>
    </lineage>
</organism>
<evidence type="ECO:0000256" key="10">
    <source>
        <dbReference type="ARBA" id="ARBA00048988"/>
    </source>
</evidence>
<evidence type="ECO:0000256" key="3">
    <source>
        <dbReference type="ARBA" id="ARBA00022801"/>
    </source>
</evidence>
<comment type="similarity">
    <text evidence="1">Belongs to the helicase family. UvrD subfamily.</text>
</comment>
<dbReference type="EMBL" id="VIAE01000001">
    <property type="protein sequence ID" value="TVY12441.1"/>
    <property type="molecule type" value="Genomic_DNA"/>
</dbReference>
<proteinExistence type="inferred from homology"/>
<feature type="domain" description="UvrD-like helicase ATP-binding" evidence="12">
    <location>
        <begin position="7"/>
        <end position="300"/>
    </location>
</feature>
<comment type="catalytic activity">
    <reaction evidence="8">
        <text>Couples ATP hydrolysis with the unwinding of duplex DNA by translocating in the 3'-5' direction.</text>
        <dbReference type="EC" id="5.6.2.4"/>
    </reaction>
</comment>
<dbReference type="Gene3D" id="1.10.486.10">
    <property type="entry name" value="PCRA, domain 4"/>
    <property type="match status" value="1"/>
</dbReference>
<dbReference type="GO" id="GO:0000725">
    <property type="term" value="P:recombinational repair"/>
    <property type="evidence" value="ECO:0007669"/>
    <property type="project" value="TreeGrafter"/>
</dbReference>
<evidence type="ECO:0000256" key="5">
    <source>
        <dbReference type="ARBA" id="ARBA00022840"/>
    </source>
</evidence>
<dbReference type="Gene3D" id="3.40.50.300">
    <property type="entry name" value="P-loop containing nucleotide triphosphate hydrolases"/>
    <property type="match status" value="2"/>
</dbReference>
<evidence type="ECO:0000259" key="13">
    <source>
        <dbReference type="PROSITE" id="PS51217"/>
    </source>
</evidence>